<reference evidence="8" key="1">
    <citation type="submission" date="2017-01" db="EMBL/GenBank/DDBJ databases">
        <title>Comparative genomics of anhydrobiosis in the tardigrade Hypsibius dujardini.</title>
        <authorList>
            <person name="Yoshida Y."/>
            <person name="Koutsovoulos G."/>
            <person name="Laetsch D."/>
            <person name="Stevens L."/>
            <person name="Kumar S."/>
            <person name="Horikawa D."/>
            <person name="Ishino K."/>
            <person name="Komine S."/>
            <person name="Tomita M."/>
            <person name="Blaxter M."/>
            <person name="Arakawa K."/>
        </authorList>
    </citation>
    <scope>NUCLEOTIDE SEQUENCE [LARGE SCALE GENOMIC DNA]</scope>
    <source>
        <strain evidence="8">Z151</strain>
    </source>
</reference>
<evidence type="ECO:0000259" key="6">
    <source>
        <dbReference type="PROSITE" id="PS50262"/>
    </source>
</evidence>
<dbReference type="AlphaFoldDB" id="A0A9X6NFL6"/>
<dbReference type="GO" id="GO:0004930">
    <property type="term" value="F:G protein-coupled receptor activity"/>
    <property type="evidence" value="ECO:0007669"/>
    <property type="project" value="InterPro"/>
</dbReference>
<evidence type="ECO:0000256" key="5">
    <source>
        <dbReference type="SAM" id="Phobius"/>
    </source>
</evidence>
<dbReference type="InterPro" id="IPR000276">
    <property type="entry name" value="GPCR_Rhodpsn"/>
</dbReference>
<keyword evidence="3 5" id="KW-1133">Transmembrane helix</keyword>
<organism evidence="7 8">
    <name type="scientific">Hypsibius exemplaris</name>
    <name type="common">Freshwater tardigrade</name>
    <dbReference type="NCBI Taxonomy" id="2072580"/>
    <lineage>
        <taxon>Eukaryota</taxon>
        <taxon>Metazoa</taxon>
        <taxon>Ecdysozoa</taxon>
        <taxon>Tardigrada</taxon>
        <taxon>Eutardigrada</taxon>
        <taxon>Parachela</taxon>
        <taxon>Hypsibioidea</taxon>
        <taxon>Hypsibiidae</taxon>
        <taxon>Hypsibius</taxon>
    </lineage>
</organism>
<evidence type="ECO:0000313" key="8">
    <source>
        <dbReference type="Proteomes" id="UP000192578"/>
    </source>
</evidence>
<dbReference type="SUPFAM" id="SSF81321">
    <property type="entry name" value="Family A G protein-coupled receptor-like"/>
    <property type="match status" value="1"/>
</dbReference>
<protein>
    <recommendedName>
        <fullName evidence="6">G-protein coupled receptors family 1 profile domain-containing protein</fullName>
    </recommendedName>
</protein>
<comment type="caution">
    <text evidence="7">The sequence shown here is derived from an EMBL/GenBank/DDBJ whole genome shotgun (WGS) entry which is preliminary data.</text>
</comment>
<gene>
    <name evidence="7" type="ORF">BV898_16819</name>
</gene>
<evidence type="ECO:0000256" key="4">
    <source>
        <dbReference type="ARBA" id="ARBA00023136"/>
    </source>
</evidence>
<keyword evidence="2 5" id="KW-0812">Transmembrane</keyword>
<feature type="domain" description="G-protein coupled receptors family 1 profile" evidence="6">
    <location>
        <begin position="24"/>
        <end position="57"/>
    </location>
</feature>
<accession>A0A9X6NFL6</accession>
<evidence type="ECO:0000256" key="1">
    <source>
        <dbReference type="ARBA" id="ARBA00004370"/>
    </source>
</evidence>
<dbReference type="Gene3D" id="1.20.1070.10">
    <property type="entry name" value="Rhodopsin 7-helix transmembrane proteins"/>
    <property type="match status" value="1"/>
</dbReference>
<dbReference type="EMBL" id="MTYJ01000264">
    <property type="protein sequence ID" value="OWA52364.1"/>
    <property type="molecule type" value="Genomic_DNA"/>
</dbReference>
<dbReference type="PRINTS" id="PR00237">
    <property type="entry name" value="GPCRRHODOPSN"/>
</dbReference>
<dbReference type="OrthoDB" id="9445642at2759"/>
<name>A0A9X6NFL6_HYPEX</name>
<sequence>MEEPDLPRWGTGLFSILILLTITANLLVIASFLSEPRLLKHHFNLYLLNLAVTDLLMYDITPFFGDFLLSSEVECSKATLWTMRSACDQKLSILTVTLKTFYLDDGRGDR</sequence>
<dbReference type="PROSITE" id="PS50262">
    <property type="entry name" value="G_PROTEIN_RECEP_F1_2"/>
    <property type="match status" value="1"/>
</dbReference>
<keyword evidence="8" id="KW-1185">Reference proteome</keyword>
<dbReference type="InterPro" id="IPR017452">
    <property type="entry name" value="GPCR_Rhodpsn_7TM"/>
</dbReference>
<keyword evidence="4 5" id="KW-0472">Membrane</keyword>
<comment type="subcellular location">
    <subcellularLocation>
        <location evidence="1">Membrane</location>
    </subcellularLocation>
</comment>
<proteinExistence type="predicted"/>
<dbReference type="GO" id="GO:0016020">
    <property type="term" value="C:membrane"/>
    <property type="evidence" value="ECO:0007669"/>
    <property type="project" value="UniProtKB-SubCell"/>
</dbReference>
<evidence type="ECO:0000313" key="7">
    <source>
        <dbReference type="EMBL" id="OWA52364.1"/>
    </source>
</evidence>
<feature type="transmembrane region" description="Helical" evidence="5">
    <location>
        <begin position="12"/>
        <end position="33"/>
    </location>
</feature>
<evidence type="ECO:0000256" key="2">
    <source>
        <dbReference type="ARBA" id="ARBA00022692"/>
    </source>
</evidence>
<evidence type="ECO:0000256" key="3">
    <source>
        <dbReference type="ARBA" id="ARBA00022989"/>
    </source>
</evidence>
<dbReference type="Proteomes" id="UP000192578">
    <property type="component" value="Unassembled WGS sequence"/>
</dbReference>